<accession>A0A0D8BXS0</accession>
<feature type="transmembrane region" description="Helical" evidence="1">
    <location>
        <begin position="47"/>
        <end position="65"/>
    </location>
</feature>
<evidence type="ECO:0000313" key="3">
    <source>
        <dbReference type="Proteomes" id="UP000032522"/>
    </source>
</evidence>
<gene>
    <name evidence="2" type="ORF">LG52_438</name>
</gene>
<proteinExistence type="predicted"/>
<dbReference type="Proteomes" id="UP000032522">
    <property type="component" value="Unassembled WGS sequence"/>
</dbReference>
<comment type="caution">
    <text evidence="2">The sequence shown here is derived from an EMBL/GenBank/DDBJ whole genome shotgun (WGS) entry which is preliminary data.</text>
</comment>
<sequence length="136" mass="15483">MPPSRQGVTEDRTTACFTDPYMGLEAALFGRPTVDQILGKNYNMVKLQIASIYNPAFALCLRFVVMKNKSRKRTLIVSLVYSTILPQNSGKTKLFPLPAINFHVELLFPNVFCLFPVMLGQRFRKNDLPARCRQKV</sequence>
<dbReference type="EMBL" id="JYBP01000003">
    <property type="protein sequence ID" value="KJE28774.1"/>
    <property type="molecule type" value="Genomic_DNA"/>
</dbReference>
<dbReference type="AlphaFoldDB" id="A0A0D8BXS0"/>
<reference evidence="2 3" key="1">
    <citation type="submission" date="2015-01" db="EMBL/GenBank/DDBJ databases">
        <authorList>
            <person name="Filippidou S."/>
            <person name="Jeanneret N."/>
            <person name="Russel-Delif L."/>
            <person name="Junier T."/>
            <person name="Wunderlin T."/>
            <person name="Molina V."/>
            <person name="Johnson S.L."/>
            <person name="Davenport K.W."/>
            <person name="Chain P.S."/>
            <person name="Dorador C."/>
            <person name="Junier P."/>
        </authorList>
    </citation>
    <scope>NUCLEOTIDE SEQUENCE [LARGE SCALE GENOMIC DNA]</scope>
    <source>
        <strain evidence="2 3">Et7/4</strain>
    </source>
</reference>
<keyword evidence="1" id="KW-0472">Membrane</keyword>
<evidence type="ECO:0000256" key="1">
    <source>
        <dbReference type="SAM" id="Phobius"/>
    </source>
</evidence>
<organism evidence="2 3">
    <name type="scientific">Geobacillus kaustophilus</name>
    <dbReference type="NCBI Taxonomy" id="1462"/>
    <lineage>
        <taxon>Bacteria</taxon>
        <taxon>Bacillati</taxon>
        <taxon>Bacillota</taxon>
        <taxon>Bacilli</taxon>
        <taxon>Bacillales</taxon>
        <taxon>Anoxybacillaceae</taxon>
        <taxon>Geobacillus</taxon>
        <taxon>Geobacillus thermoleovorans group</taxon>
    </lineage>
</organism>
<keyword evidence="1" id="KW-0812">Transmembrane</keyword>
<name>A0A0D8BXS0_GEOKU</name>
<protein>
    <submittedName>
        <fullName evidence="2">Uncharacterized protein</fullName>
    </submittedName>
</protein>
<evidence type="ECO:0000313" key="2">
    <source>
        <dbReference type="EMBL" id="KJE28774.1"/>
    </source>
</evidence>
<keyword evidence="1" id="KW-1133">Transmembrane helix</keyword>